<feature type="transmembrane region" description="Helical" evidence="5">
    <location>
        <begin position="77"/>
        <end position="96"/>
    </location>
</feature>
<evidence type="ECO:0000256" key="3">
    <source>
        <dbReference type="ARBA" id="ARBA00022989"/>
    </source>
</evidence>
<feature type="transmembrane region" description="Helical" evidence="5">
    <location>
        <begin position="50"/>
        <end position="70"/>
    </location>
</feature>
<organism evidence="7 8">
    <name type="scientific">Leptosia nina</name>
    <dbReference type="NCBI Taxonomy" id="320188"/>
    <lineage>
        <taxon>Eukaryota</taxon>
        <taxon>Metazoa</taxon>
        <taxon>Ecdysozoa</taxon>
        <taxon>Arthropoda</taxon>
        <taxon>Hexapoda</taxon>
        <taxon>Insecta</taxon>
        <taxon>Pterygota</taxon>
        <taxon>Neoptera</taxon>
        <taxon>Endopterygota</taxon>
        <taxon>Lepidoptera</taxon>
        <taxon>Glossata</taxon>
        <taxon>Ditrysia</taxon>
        <taxon>Papilionoidea</taxon>
        <taxon>Pieridae</taxon>
        <taxon>Pierinae</taxon>
        <taxon>Leptosia</taxon>
    </lineage>
</organism>
<feature type="transmembrane region" description="Helical" evidence="5">
    <location>
        <begin position="288"/>
        <end position="311"/>
    </location>
</feature>
<keyword evidence="8" id="KW-1185">Reference proteome</keyword>
<dbReference type="AlphaFoldDB" id="A0AAV1JQL5"/>
<feature type="domain" description="Major facilitator superfamily (MFS) profile" evidence="6">
    <location>
        <begin position="1"/>
        <end position="442"/>
    </location>
</feature>
<evidence type="ECO:0000256" key="2">
    <source>
        <dbReference type="ARBA" id="ARBA00022692"/>
    </source>
</evidence>
<dbReference type="InterPro" id="IPR020846">
    <property type="entry name" value="MFS_dom"/>
</dbReference>
<feature type="transmembrane region" description="Helical" evidence="5">
    <location>
        <begin position="416"/>
        <end position="438"/>
    </location>
</feature>
<evidence type="ECO:0000256" key="1">
    <source>
        <dbReference type="ARBA" id="ARBA00004141"/>
    </source>
</evidence>
<feature type="transmembrane region" description="Helical" evidence="5">
    <location>
        <begin position="387"/>
        <end position="410"/>
    </location>
</feature>
<dbReference type="EMBL" id="CAVLEF010000132">
    <property type="protein sequence ID" value="CAK1551535.1"/>
    <property type="molecule type" value="Genomic_DNA"/>
</dbReference>
<dbReference type="GO" id="GO:0022857">
    <property type="term" value="F:transmembrane transporter activity"/>
    <property type="evidence" value="ECO:0007669"/>
    <property type="project" value="InterPro"/>
</dbReference>
<dbReference type="Proteomes" id="UP001497472">
    <property type="component" value="Unassembled WGS sequence"/>
</dbReference>
<comment type="subcellular location">
    <subcellularLocation>
        <location evidence="1">Membrane</location>
        <topology evidence="1">Multi-pass membrane protein</topology>
    </subcellularLocation>
</comment>
<feature type="transmembrane region" description="Helical" evidence="5">
    <location>
        <begin position="254"/>
        <end position="276"/>
    </location>
</feature>
<evidence type="ECO:0000256" key="5">
    <source>
        <dbReference type="SAM" id="Phobius"/>
    </source>
</evidence>
<dbReference type="SUPFAM" id="SSF103473">
    <property type="entry name" value="MFS general substrate transporter"/>
    <property type="match status" value="1"/>
</dbReference>
<dbReference type="PANTHER" id="PTHR48021:SF68">
    <property type="entry name" value="MAJOR FACILITATOR SUPERFAMILY (MFS) PROFILE DOMAIN-CONTAINING PROTEIN"/>
    <property type="match status" value="1"/>
</dbReference>
<gene>
    <name evidence="7" type="ORF">LNINA_LOCUS10667</name>
</gene>
<dbReference type="GO" id="GO:0016020">
    <property type="term" value="C:membrane"/>
    <property type="evidence" value="ECO:0007669"/>
    <property type="project" value="UniProtKB-SubCell"/>
</dbReference>
<comment type="caution">
    <text evidence="7">The sequence shown here is derived from an EMBL/GenBank/DDBJ whole genome shotgun (WGS) entry which is preliminary data.</text>
</comment>
<accession>A0AAV1JQL5</accession>
<feature type="transmembrane region" description="Helical" evidence="5">
    <location>
        <begin position="354"/>
        <end position="375"/>
    </location>
</feature>
<keyword evidence="4 5" id="KW-0472">Membrane</keyword>
<reference evidence="7 8" key="1">
    <citation type="submission" date="2023-11" db="EMBL/GenBank/DDBJ databases">
        <authorList>
            <person name="Okamura Y."/>
        </authorList>
    </citation>
    <scope>NUCLEOTIDE SEQUENCE [LARGE SCALE GENOMIC DNA]</scope>
</reference>
<feature type="transmembrane region" description="Helical" evidence="5">
    <location>
        <begin position="318"/>
        <end position="342"/>
    </location>
</feature>
<dbReference type="PROSITE" id="PS50850">
    <property type="entry name" value="MFS"/>
    <property type="match status" value="1"/>
</dbReference>
<evidence type="ECO:0000313" key="8">
    <source>
        <dbReference type="Proteomes" id="UP001497472"/>
    </source>
</evidence>
<keyword evidence="3 5" id="KW-1133">Transmembrane helix</keyword>
<protein>
    <recommendedName>
        <fullName evidence="6">Major facilitator superfamily (MFS) profile domain-containing protein</fullName>
    </recommendedName>
</protein>
<evidence type="ECO:0000259" key="6">
    <source>
        <dbReference type="PROSITE" id="PS50850"/>
    </source>
</evidence>
<feature type="transmembrane region" description="Helical" evidence="5">
    <location>
        <begin position="135"/>
        <end position="154"/>
    </location>
</feature>
<sequence length="506" mass="57008">MSPILKQLFVAASPQLAAISAGGLIGFPSVLLQQFKSNESSIHVDVHSASWIASIHGLAGIPSLFIPYIMQHRGRKFGFHTCCLLVILGWTIIYFARTAATIIVGESFQGLGAKSLLVVSYLTISEMVHPKYRNILMLFYSINQTLGVTLVHALGRFLHWKMISAIMMVPVVVAFLLSCTWPESPAWLALKGRLEECKKSFLWLRGTDDDAISEMNEILNSYTSHVKEKPKKFKEVAREFWTSITSKDFYLPSLYMFVLLSVYYCSGNLVFLVYAMNMIENVTKDENSAFIGMIVMDCVTLLGNSVAYVFFKRYNNKPILLCSGIGSAVFLLASSIVSYLQYLEVVREDSLLCLYFLVGFMIASSLGIYTTPYVMSAEIIPVRYRGIGGSLMVIIICASYSFTLKIAPYLVLYLKLYGTFLLYTLMLSLCLFWVWWYVPETKNKTLQCIEGSYVKRVPVIEPASQLPNLNVRLVLIEKPQDSNEVVHTIVPNEVIENLLEHKESIT</sequence>
<dbReference type="InterPro" id="IPR036259">
    <property type="entry name" value="MFS_trans_sf"/>
</dbReference>
<name>A0AAV1JQL5_9NEOP</name>
<keyword evidence="2 5" id="KW-0812">Transmembrane</keyword>
<evidence type="ECO:0000313" key="7">
    <source>
        <dbReference type="EMBL" id="CAK1551535.1"/>
    </source>
</evidence>
<dbReference type="InterPro" id="IPR050549">
    <property type="entry name" value="MFS_Trehalose_Transporter"/>
</dbReference>
<proteinExistence type="predicted"/>
<dbReference type="Gene3D" id="1.20.1250.20">
    <property type="entry name" value="MFS general substrate transporter like domains"/>
    <property type="match status" value="1"/>
</dbReference>
<dbReference type="InterPro" id="IPR005828">
    <property type="entry name" value="MFS_sugar_transport-like"/>
</dbReference>
<dbReference type="PANTHER" id="PTHR48021">
    <property type="match status" value="1"/>
</dbReference>
<evidence type="ECO:0000256" key="4">
    <source>
        <dbReference type="ARBA" id="ARBA00023136"/>
    </source>
</evidence>
<dbReference type="Pfam" id="PF00083">
    <property type="entry name" value="Sugar_tr"/>
    <property type="match status" value="1"/>
</dbReference>